<proteinExistence type="predicted"/>
<dbReference type="InterPro" id="IPR023346">
    <property type="entry name" value="Lysozyme-like_dom_sf"/>
</dbReference>
<dbReference type="Pfam" id="PF01464">
    <property type="entry name" value="SLT"/>
    <property type="match status" value="1"/>
</dbReference>
<dbReference type="SUPFAM" id="SSF53955">
    <property type="entry name" value="Lysozyme-like"/>
    <property type="match status" value="1"/>
</dbReference>
<dbReference type="Proteomes" id="UP001364764">
    <property type="component" value="Chromosome"/>
</dbReference>
<dbReference type="PANTHER" id="PTHR37423">
    <property type="entry name" value="SOLUBLE LYTIC MUREIN TRANSGLYCOSYLASE-RELATED"/>
    <property type="match status" value="1"/>
</dbReference>
<dbReference type="EMBL" id="CP145892">
    <property type="protein sequence ID" value="WWP18636.1"/>
    <property type="molecule type" value="Genomic_DNA"/>
</dbReference>
<organism evidence="3 4">
    <name type="scientific">Paenibacillus amylolyticus</name>
    <dbReference type="NCBI Taxonomy" id="1451"/>
    <lineage>
        <taxon>Bacteria</taxon>
        <taxon>Bacillati</taxon>
        <taxon>Bacillota</taxon>
        <taxon>Bacilli</taxon>
        <taxon>Bacillales</taxon>
        <taxon>Paenibacillaceae</taxon>
        <taxon>Paenibacillus</taxon>
    </lineage>
</organism>
<reference evidence="3 4" key="1">
    <citation type="submission" date="2024-02" db="EMBL/GenBank/DDBJ databases">
        <title>Complete sequences of two Paenibacillus sp. strains and one Lysinibacillus strain isolated from the environment on STAA medium highlight biotechnological potential.</title>
        <authorList>
            <person name="Attere S.A."/>
            <person name="Piche L.C."/>
            <person name="Intertaglia L."/>
            <person name="Lami R."/>
            <person name="Charette S.J."/>
            <person name="Vincent A.T."/>
        </authorList>
    </citation>
    <scope>NUCLEOTIDE SEQUENCE [LARGE SCALE GENOMIC DNA]</scope>
    <source>
        <strain evidence="3 4">Y5S-7</strain>
    </source>
</reference>
<dbReference type="CDD" id="cd16896">
    <property type="entry name" value="LT_Slt70-like"/>
    <property type="match status" value="1"/>
</dbReference>
<feature type="domain" description="Transglycosylase SLT" evidence="2">
    <location>
        <begin position="97"/>
        <end position="194"/>
    </location>
</feature>
<name>A0ABD8AMV5_PAEAM</name>
<dbReference type="RefSeq" id="WP_338706458.1">
    <property type="nucleotide sequence ID" value="NZ_CP145892.1"/>
</dbReference>
<evidence type="ECO:0000313" key="3">
    <source>
        <dbReference type="EMBL" id="WWP18636.1"/>
    </source>
</evidence>
<sequence>MLTLERLIGIVVAVVVLASQYQATEAEQVQPVKPMKQEKQEKQEKQGKQQKQQKQVKSVAPAHIQMTDMLEQYIELHHEKTVSRTKLLKYVRWVVQYSKDTDIDSVWILAMMWQESRMLEESVSSHGAIGLLQILPSTAKSFGVSKQELHQPETNIRTSIIYLEYLMDKYDGNLRTAIIAYNQGEGNVAKGKARSWYYNQVQEHHNKMLGIIKKGQ</sequence>
<accession>A0ABD8AMV5</accession>
<dbReference type="Gene3D" id="1.10.530.10">
    <property type="match status" value="1"/>
</dbReference>
<gene>
    <name evidence="3" type="ORF">V6668_19260</name>
</gene>
<evidence type="ECO:0000259" key="2">
    <source>
        <dbReference type="Pfam" id="PF01464"/>
    </source>
</evidence>
<evidence type="ECO:0000313" key="4">
    <source>
        <dbReference type="Proteomes" id="UP001364764"/>
    </source>
</evidence>
<protein>
    <submittedName>
        <fullName evidence="3">Lytic transglycosylase domain-containing protein</fullName>
    </submittedName>
</protein>
<evidence type="ECO:0000256" key="1">
    <source>
        <dbReference type="SAM" id="MobiDB-lite"/>
    </source>
</evidence>
<dbReference type="AlphaFoldDB" id="A0ABD8AMV5"/>
<dbReference type="InterPro" id="IPR008258">
    <property type="entry name" value="Transglycosylase_SLT_dom_1"/>
</dbReference>
<feature type="compositionally biased region" description="Basic and acidic residues" evidence="1">
    <location>
        <begin position="35"/>
        <end position="47"/>
    </location>
</feature>
<dbReference type="GeneID" id="93477651"/>
<dbReference type="PANTHER" id="PTHR37423:SF2">
    <property type="entry name" value="MEMBRANE-BOUND LYTIC MUREIN TRANSGLYCOSYLASE C"/>
    <property type="match status" value="1"/>
</dbReference>
<feature type="region of interest" description="Disordered" evidence="1">
    <location>
        <begin position="28"/>
        <end position="58"/>
    </location>
</feature>